<evidence type="ECO:0000256" key="1">
    <source>
        <dbReference type="ARBA" id="ARBA00023015"/>
    </source>
</evidence>
<evidence type="ECO:0000256" key="3">
    <source>
        <dbReference type="ARBA" id="ARBA00023163"/>
    </source>
</evidence>
<dbReference type="EMBL" id="JBHSNG010000002">
    <property type="protein sequence ID" value="MFC5580107.1"/>
    <property type="molecule type" value="Genomic_DNA"/>
</dbReference>
<gene>
    <name evidence="6" type="ORF">ACFPPB_03090</name>
</gene>
<reference evidence="7" key="1">
    <citation type="journal article" date="2019" name="Int. J. Syst. Evol. Microbiol.">
        <title>The Global Catalogue of Microorganisms (GCM) 10K type strain sequencing project: providing services to taxonomists for standard genome sequencing and annotation.</title>
        <authorList>
            <consortium name="The Broad Institute Genomics Platform"/>
            <consortium name="The Broad Institute Genome Sequencing Center for Infectious Disease"/>
            <person name="Wu L."/>
            <person name="Ma J."/>
        </authorList>
    </citation>
    <scope>NUCLEOTIDE SEQUENCE [LARGE SCALE GENOMIC DNA]</scope>
    <source>
        <strain evidence="7">CGMCC 1.13587</strain>
    </source>
</reference>
<dbReference type="SUPFAM" id="SSF46785">
    <property type="entry name" value="Winged helix' DNA-binding domain"/>
    <property type="match status" value="1"/>
</dbReference>
<keyword evidence="1" id="KW-0805">Transcription regulation</keyword>
<dbReference type="Pfam" id="PF01638">
    <property type="entry name" value="HxlR"/>
    <property type="match status" value="1"/>
</dbReference>
<dbReference type="Gene3D" id="1.10.10.10">
    <property type="entry name" value="Winged helix-like DNA-binding domain superfamily/Winged helix DNA-binding domain"/>
    <property type="match status" value="1"/>
</dbReference>
<accession>A0ABW0SSW9</accession>
<keyword evidence="4" id="KW-0732">Signal</keyword>
<dbReference type="InterPro" id="IPR002577">
    <property type="entry name" value="HTH_HxlR"/>
</dbReference>
<dbReference type="PROSITE" id="PS51118">
    <property type="entry name" value="HTH_HXLR"/>
    <property type="match status" value="1"/>
</dbReference>
<evidence type="ECO:0000256" key="2">
    <source>
        <dbReference type="ARBA" id="ARBA00023125"/>
    </source>
</evidence>
<dbReference type="PANTHER" id="PTHR33204">
    <property type="entry name" value="TRANSCRIPTIONAL REGULATOR, MARR FAMILY"/>
    <property type="match status" value="1"/>
</dbReference>
<feature type="chain" id="PRO_5046714022" evidence="4">
    <location>
        <begin position="35"/>
        <end position="162"/>
    </location>
</feature>
<evidence type="ECO:0000313" key="7">
    <source>
        <dbReference type="Proteomes" id="UP001596111"/>
    </source>
</evidence>
<protein>
    <submittedName>
        <fullName evidence="6">Winged helix-turn-helix transcriptional regulator</fullName>
    </submittedName>
</protein>
<feature type="signal peptide" evidence="4">
    <location>
        <begin position="1"/>
        <end position="34"/>
    </location>
</feature>
<organism evidence="6 7">
    <name type="scientific">Rhodanobacter terrae</name>
    <dbReference type="NCBI Taxonomy" id="418647"/>
    <lineage>
        <taxon>Bacteria</taxon>
        <taxon>Pseudomonadati</taxon>
        <taxon>Pseudomonadota</taxon>
        <taxon>Gammaproteobacteria</taxon>
        <taxon>Lysobacterales</taxon>
        <taxon>Rhodanobacteraceae</taxon>
        <taxon>Rhodanobacter</taxon>
    </lineage>
</organism>
<evidence type="ECO:0000313" key="6">
    <source>
        <dbReference type="EMBL" id="MFC5580107.1"/>
    </source>
</evidence>
<evidence type="ECO:0000259" key="5">
    <source>
        <dbReference type="PROSITE" id="PS51118"/>
    </source>
</evidence>
<proteinExistence type="predicted"/>
<keyword evidence="7" id="KW-1185">Reference proteome</keyword>
<dbReference type="InterPro" id="IPR036388">
    <property type="entry name" value="WH-like_DNA-bd_sf"/>
</dbReference>
<feature type="domain" description="HTH hxlR-type" evidence="5">
    <location>
        <begin position="57"/>
        <end position="155"/>
    </location>
</feature>
<comment type="caution">
    <text evidence="6">The sequence shown here is derived from an EMBL/GenBank/DDBJ whole genome shotgun (WGS) entry which is preliminary data.</text>
</comment>
<dbReference type="InterPro" id="IPR036390">
    <property type="entry name" value="WH_DNA-bd_sf"/>
</dbReference>
<keyword evidence="3" id="KW-0804">Transcription</keyword>
<sequence length="162" mass="18074">MYSTIMGCLLSKIHNWARCILAAVVVHFAGASYAPPGNPEPTMDAETIARRHTSFACPVDVALSMINGKWKPLILWQLATRPRRFGDLQTAMPDVSHKVFTQQLRQLEADGVIERIIRDQPSATSGYRLTEFGYTLRPALDALAAWGKTHHRAIGADYPDRE</sequence>
<keyword evidence="2" id="KW-0238">DNA-binding</keyword>
<evidence type="ECO:0000256" key="4">
    <source>
        <dbReference type="SAM" id="SignalP"/>
    </source>
</evidence>
<name>A0ABW0SSW9_9GAMM</name>
<dbReference type="Proteomes" id="UP001596111">
    <property type="component" value="Unassembled WGS sequence"/>
</dbReference>
<dbReference type="RefSeq" id="WP_377324291.1">
    <property type="nucleotide sequence ID" value="NZ_JBHSNG010000002.1"/>
</dbReference>
<dbReference type="PANTHER" id="PTHR33204:SF29">
    <property type="entry name" value="TRANSCRIPTIONAL REGULATOR"/>
    <property type="match status" value="1"/>
</dbReference>